<feature type="region of interest" description="Disordered" evidence="1">
    <location>
        <begin position="67"/>
        <end position="102"/>
    </location>
</feature>
<name>A0A803NYN8_CANSA</name>
<dbReference type="Proteomes" id="UP000596661">
    <property type="component" value="Chromosome 2"/>
</dbReference>
<keyword evidence="3" id="KW-1185">Reference proteome</keyword>
<protein>
    <submittedName>
        <fullName evidence="2">Uncharacterized protein</fullName>
    </submittedName>
</protein>
<evidence type="ECO:0000256" key="1">
    <source>
        <dbReference type="SAM" id="MobiDB-lite"/>
    </source>
</evidence>
<reference evidence="2" key="2">
    <citation type="submission" date="2021-03" db="UniProtKB">
        <authorList>
            <consortium name="EnsemblPlants"/>
        </authorList>
    </citation>
    <scope>IDENTIFICATION</scope>
</reference>
<proteinExistence type="predicted"/>
<dbReference type="EnsemblPlants" id="evm.model.02.2768">
    <property type="protein sequence ID" value="cds.evm.model.02.2768"/>
    <property type="gene ID" value="evm.TU.02.2768"/>
</dbReference>
<dbReference type="Gramene" id="evm.model.02.2768">
    <property type="protein sequence ID" value="cds.evm.model.02.2768"/>
    <property type="gene ID" value="evm.TU.02.2768"/>
</dbReference>
<evidence type="ECO:0000313" key="2">
    <source>
        <dbReference type="EnsemblPlants" id="cds.evm.model.02.2768"/>
    </source>
</evidence>
<sequence length="102" mass="11472">MSIQEFYSVMTDLWDRLALAESAEQHPPTTLFPPQENKLHTKIGIDECSFCKHKDHWKAQYPKLANRAYQPKPPHMGQPPTSTSGMAPSTCILDSGASHHMP</sequence>
<dbReference type="EMBL" id="UZAU01000235">
    <property type="status" value="NOT_ANNOTATED_CDS"/>
    <property type="molecule type" value="Genomic_DNA"/>
</dbReference>
<accession>A0A803NYN8</accession>
<reference evidence="2" key="1">
    <citation type="submission" date="2018-11" db="EMBL/GenBank/DDBJ databases">
        <authorList>
            <person name="Grassa J C."/>
        </authorList>
    </citation>
    <scope>NUCLEOTIDE SEQUENCE [LARGE SCALE GENOMIC DNA]</scope>
</reference>
<dbReference type="AlphaFoldDB" id="A0A803NYN8"/>
<evidence type="ECO:0000313" key="3">
    <source>
        <dbReference type="Proteomes" id="UP000596661"/>
    </source>
</evidence>
<organism evidence="2 3">
    <name type="scientific">Cannabis sativa</name>
    <name type="common">Hemp</name>
    <name type="synonym">Marijuana</name>
    <dbReference type="NCBI Taxonomy" id="3483"/>
    <lineage>
        <taxon>Eukaryota</taxon>
        <taxon>Viridiplantae</taxon>
        <taxon>Streptophyta</taxon>
        <taxon>Embryophyta</taxon>
        <taxon>Tracheophyta</taxon>
        <taxon>Spermatophyta</taxon>
        <taxon>Magnoliopsida</taxon>
        <taxon>eudicotyledons</taxon>
        <taxon>Gunneridae</taxon>
        <taxon>Pentapetalae</taxon>
        <taxon>rosids</taxon>
        <taxon>fabids</taxon>
        <taxon>Rosales</taxon>
        <taxon>Cannabaceae</taxon>
        <taxon>Cannabis</taxon>
    </lineage>
</organism>